<dbReference type="PANTHER" id="PTHR34322:SF2">
    <property type="entry name" value="TRANSPOSASE IS200-LIKE DOMAIN-CONTAINING PROTEIN"/>
    <property type="match status" value="1"/>
</dbReference>
<feature type="domain" description="Transposase IS200-like" evidence="1">
    <location>
        <begin position="12"/>
        <end position="187"/>
    </location>
</feature>
<evidence type="ECO:0000313" key="3">
    <source>
        <dbReference type="Proteomes" id="UP000565262"/>
    </source>
</evidence>
<dbReference type="SUPFAM" id="SSF143422">
    <property type="entry name" value="Transposase IS200-like"/>
    <property type="match status" value="1"/>
</dbReference>
<dbReference type="Gene3D" id="3.30.70.1290">
    <property type="entry name" value="Transposase IS200-like"/>
    <property type="match status" value="1"/>
</dbReference>
<organism evidence="2 3">
    <name type="scientific">Oceanospirillum sediminis</name>
    <dbReference type="NCBI Taxonomy" id="2760088"/>
    <lineage>
        <taxon>Bacteria</taxon>
        <taxon>Pseudomonadati</taxon>
        <taxon>Pseudomonadota</taxon>
        <taxon>Gammaproteobacteria</taxon>
        <taxon>Oceanospirillales</taxon>
        <taxon>Oceanospirillaceae</taxon>
        <taxon>Oceanospirillum</taxon>
    </lineage>
</organism>
<evidence type="ECO:0000313" key="2">
    <source>
        <dbReference type="EMBL" id="MBB1488205.1"/>
    </source>
</evidence>
<sequence length="326" mass="38167">MTRARQEQISPSDTPYYHCIARCVRRAFLCGEDQFSGQSFEHRRQWIIERLNALDQMFAVDVCAYAIMSNHYHLVLYINQEQAADWSIDEVIERWLLLFKAPMLVQRYQKGECGSTAELEKVYEIVEKWRERLADISWFMRCLNEYIARKANEEDRCTGRFWEGRFKSQALLDEQGLLTCMAYVDLNPVRAAMADCPENSDFTSIQQRIREYAEQRDSADSPRLKPFSAKQKDSAHSIAFDYADYLELIDWTGRCCREDKRGHIPRHLPPILQRLNIDQNAWLKAMKPEGLQTSRAMGHIKRLKQFARDKGLAWVSSGSQFKALFV</sequence>
<dbReference type="RefSeq" id="WP_182809972.1">
    <property type="nucleotide sequence ID" value="NZ_JACJFM010000024.1"/>
</dbReference>
<dbReference type="SMART" id="SM01321">
    <property type="entry name" value="Y1_Tnp"/>
    <property type="match status" value="1"/>
</dbReference>
<evidence type="ECO:0000259" key="1">
    <source>
        <dbReference type="SMART" id="SM01321"/>
    </source>
</evidence>
<dbReference type="EMBL" id="JACJFM010000024">
    <property type="protein sequence ID" value="MBB1488205.1"/>
    <property type="molecule type" value="Genomic_DNA"/>
</dbReference>
<dbReference type="Proteomes" id="UP000565262">
    <property type="component" value="Unassembled WGS sequence"/>
</dbReference>
<proteinExistence type="predicted"/>
<accession>A0A839ISA0</accession>
<dbReference type="GO" id="GO:0003677">
    <property type="term" value="F:DNA binding"/>
    <property type="evidence" value="ECO:0007669"/>
    <property type="project" value="InterPro"/>
</dbReference>
<name>A0A839ISA0_9GAMM</name>
<protein>
    <submittedName>
        <fullName evidence="2">Transposase</fullName>
    </submittedName>
</protein>
<comment type="caution">
    <text evidence="2">The sequence shown here is derived from an EMBL/GenBank/DDBJ whole genome shotgun (WGS) entry which is preliminary data.</text>
</comment>
<dbReference type="PANTHER" id="PTHR34322">
    <property type="entry name" value="TRANSPOSASE, Y1_TNP DOMAIN-CONTAINING"/>
    <property type="match status" value="1"/>
</dbReference>
<dbReference type="InterPro" id="IPR002686">
    <property type="entry name" value="Transposase_17"/>
</dbReference>
<dbReference type="AlphaFoldDB" id="A0A839ISA0"/>
<reference evidence="2 3" key="1">
    <citation type="submission" date="2020-08" db="EMBL/GenBank/DDBJ databases">
        <title>Oceanospirillum sp. nov. isolated from marine sediment.</title>
        <authorList>
            <person name="Ji X."/>
        </authorList>
    </citation>
    <scope>NUCLEOTIDE SEQUENCE [LARGE SCALE GENOMIC DNA]</scope>
    <source>
        <strain evidence="2 3">D5</strain>
    </source>
</reference>
<dbReference type="InterPro" id="IPR036515">
    <property type="entry name" value="Transposase_17_sf"/>
</dbReference>
<keyword evidence="3" id="KW-1185">Reference proteome</keyword>
<dbReference type="GO" id="GO:0004803">
    <property type="term" value="F:transposase activity"/>
    <property type="evidence" value="ECO:0007669"/>
    <property type="project" value="InterPro"/>
</dbReference>
<gene>
    <name evidence="2" type="ORF">H4O21_16505</name>
</gene>
<dbReference type="GO" id="GO:0006313">
    <property type="term" value="P:DNA transposition"/>
    <property type="evidence" value="ECO:0007669"/>
    <property type="project" value="InterPro"/>
</dbReference>